<feature type="domain" description="FAD-binding PCMH-type" evidence="5">
    <location>
        <begin position="1"/>
        <end position="152"/>
    </location>
</feature>
<gene>
    <name evidence="6" type="ORF">AAF712_001671</name>
</gene>
<organism evidence="6 7">
    <name type="scientific">Marasmius tenuissimus</name>
    <dbReference type="NCBI Taxonomy" id="585030"/>
    <lineage>
        <taxon>Eukaryota</taxon>
        <taxon>Fungi</taxon>
        <taxon>Dikarya</taxon>
        <taxon>Basidiomycota</taxon>
        <taxon>Agaricomycotina</taxon>
        <taxon>Agaricomycetes</taxon>
        <taxon>Agaricomycetidae</taxon>
        <taxon>Agaricales</taxon>
        <taxon>Marasmiineae</taxon>
        <taxon>Marasmiaceae</taxon>
        <taxon>Marasmius</taxon>
    </lineage>
</organism>
<dbReference type="EMBL" id="JBBXMP010000004">
    <property type="protein sequence ID" value="KAL0071113.1"/>
    <property type="molecule type" value="Genomic_DNA"/>
</dbReference>
<comment type="caution">
    <text evidence="6">The sequence shown here is derived from an EMBL/GenBank/DDBJ whole genome shotgun (WGS) entry which is preliminary data.</text>
</comment>
<dbReference type="SUPFAM" id="SSF56176">
    <property type="entry name" value="FAD-binding/transporter-associated domain-like"/>
    <property type="match status" value="1"/>
</dbReference>
<evidence type="ECO:0000256" key="4">
    <source>
        <dbReference type="ARBA" id="ARBA00023002"/>
    </source>
</evidence>
<keyword evidence="4" id="KW-0560">Oxidoreductase</keyword>
<reference evidence="6 7" key="1">
    <citation type="submission" date="2024-05" db="EMBL/GenBank/DDBJ databases">
        <title>A draft genome resource for the thread blight pathogen Marasmius tenuissimus strain MS-2.</title>
        <authorList>
            <person name="Yulfo-Soto G.E."/>
            <person name="Baruah I.K."/>
            <person name="Amoako-Attah I."/>
            <person name="Bukari Y."/>
            <person name="Meinhardt L.W."/>
            <person name="Bailey B.A."/>
            <person name="Cohen S.P."/>
        </authorList>
    </citation>
    <scope>NUCLEOTIDE SEQUENCE [LARGE SCALE GENOMIC DNA]</scope>
    <source>
        <strain evidence="6 7">MS-2</strain>
    </source>
</reference>
<dbReference type="Proteomes" id="UP001437256">
    <property type="component" value="Unassembled WGS sequence"/>
</dbReference>
<dbReference type="PROSITE" id="PS51387">
    <property type="entry name" value="FAD_PCMH"/>
    <property type="match status" value="1"/>
</dbReference>
<dbReference type="InterPro" id="IPR006094">
    <property type="entry name" value="Oxid_FAD_bind_N"/>
</dbReference>
<keyword evidence="3" id="KW-0274">FAD</keyword>
<dbReference type="Gene3D" id="3.30.465.10">
    <property type="match status" value="1"/>
</dbReference>
<evidence type="ECO:0000313" key="7">
    <source>
        <dbReference type="Proteomes" id="UP001437256"/>
    </source>
</evidence>
<comment type="similarity">
    <text evidence="1">Belongs to the oxygen-dependent FAD-linked oxidoreductase family.</text>
</comment>
<protein>
    <recommendedName>
        <fullName evidence="5">FAD-binding PCMH-type domain-containing protein</fullName>
    </recommendedName>
</protein>
<dbReference type="InterPro" id="IPR016166">
    <property type="entry name" value="FAD-bd_PCMH"/>
</dbReference>
<evidence type="ECO:0000313" key="6">
    <source>
        <dbReference type="EMBL" id="KAL0071113.1"/>
    </source>
</evidence>
<sequence>MRTIYEHGVDYAVQAGGHSAAKGWNNVENGILILFTFMDSVSYDPQRGTITLLPGVRWGDAINALEPFGVAPVGGRVNDVGTGLLLGGGLSFLSPKHGFGADTFVELDVVLVDGRLVTATVDNEYGDLFKAMKGGVNRLGIVTRYEVTAIRTGTRQDRRWFGGVILYSEIATDDLLHAVADYIRDTDDPNAATLTYVGSVVMPGTRNITTIPVANIFYNGGDDNLTAEETERLFNKTFSRFLSLPRSESSPSLGPMSYADITELLAESPAQQRLGQYFGASAFGSDDSTSRYLDAFQKTHDFTGRFKDLLNSTVLAFTPVLDHQIEVGRRRGGNVIDPPLGGYNAVQFQVTVDPEAARSHDLAELNAARAEWFQSFPATPGIPLYINECAKGQEVFRTYGEYEYLRRTYAKYDPTRFNIEHTDGPAGL</sequence>
<evidence type="ECO:0000256" key="2">
    <source>
        <dbReference type="ARBA" id="ARBA00022630"/>
    </source>
</evidence>
<evidence type="ECO:0000259" key="5">
    <source>
        <dbReference type="PROSITE" id="PS51387"/>
    </source>
</evidence>
<proteinExistence type="inferred from homology"/>
<dbReference type="InterPro" id="IPR016169">
    <property type="entry name" value="FAD-bd_PCMH_sub2"/>
</dbReference>
<name>A0ABR3ABM0_9AGAR</name>
<dbReference type="PANTHER" id="PTHR42973">
    <property type="entry name" value="BINDING OXIDOREDUCTASE, PUTATIVE (AFU_ORTHOLOGUE AFUA_1G17690)-RELATED"/>
    <property type="match status" value="1"/>
</dbReference>
<keyword evidence="2" id="KW-0285">Flavoprotein</keyword>
<dbReference type="InterPro" id="IPR036318">
    <property type="entry name" value="FAD-bd_PCMH-like_sf"/>
</dbReference>
<dbReference type="PANTHER" id="PTHR42973:SF13">
    <property type="entry name" value="FAD-BINDING PCMH-TYPE DOMAIN-CONTAINING PROTEIN"/>
    <property type="match status" value="1"/>
</dbReference>
<dbReference type="Pfam" id="PF01565">
    <property type="entry name" value="FAD_binding_4"/>
    <property type="match status" value="1"/>
</dbReference>
<accession>A0ABR3ABM0</accession>
<evidence type="ECO:0000256" key="3">
    <source>
        <dbReference type="ARBA" id="ARBA00022827"/>
    </source>
</evidence>
<keyword evidence="7" id="KW-1185">Reference proteome</keyword>
<evidence type="ECO:0000256" key="1">
    <source>
        <dbReference type="ARBA" id="ARBA00005466"/>
    </source>
</evidence>
<dbReference type="InterPro" id="IPR050416">
    <property type="entry name" value="FAD-linked_Oxidoreductase"/>
</dbReference>